<dbReference type="RefSeq" id="WP_236290413.1">
    <property type="nucleotide sequence ID" value="NZ_CAKMMW010000014.1"/>
</dbReference>
<dbReference type="EMBL" id="CAKMMW010000014">
    <property type="protein sequence ID" value="CAH1215816.1"/>
    <property type="molecule type" value="Genomic_DNA"/>
</dbReference>
<proteinExistence type="predicted"/>
<keyword evidence="3" id="KW-1185">Reference proteome</keyword>
<comment type="caution">
    <text evidence="2">The sequence shown here is derived from an EMBL/GenBank/DDBJ whole genome shotgun (WGS) entry which is preliminary data.</text>
</comment>
<organism evidence="2 3">
    <name type="scientific">Paenibacillus allorhizoplanae</name>
    <dbReference type="NCBI Taxonomy" id="2905648"/>
    <lineage>
        <taxon>Bacteria</taxon>
        <taxon>Bacillati</taxon>
        <taxon>Bacillota</taxon>
        <taxon>Bacilli</taxon>
        <taxon>Bacillales</taxon>
        <taxon>Paenibacillaceae</taxon>
        <taxon>Paenibacillus</taxon>
    </lineage>
</organism>
<name>A0ABN8GR09_9BACL</name>
<dbReference type="PANTHER" id="PTHR41786:SF1">
    <property type="entry name" value="6-HYDROXYMETHYLPTERIN DIPHOSPHOKINASE MPTE-LIKE DOMAIN-CONTAINING PROTEIN"/>
    <property type="match status" value="1"/>
</dbReference>
<gene>
    <name evidence="2" type="ORF">PAECIP111891_04318</name>
</gene>
<dbReference type="Proteomes" id="UP000838821">
    <property type="component" value="Unassembled WGS sequence"/>
</dbReference>
<feature type="domain" description="6-hydroxymethylpterin diphosphokinase MptE-like" evidence="1">
    <location>
        <begin position="206"/>
        <end position="382"/>
    </location>
</feature>
<evidence type="ECO:0000313" key="2">
    <source>
        <dbReference type="EMBL" id="CAH1215816.1"/>
    </source>
</evidence>
<dbReference type="PANTHER" id="PTHR41786">
    <property type="entry name" value="MOTILITY ACCESSORY FACTOR MAF"/>
    <property type="match status" value="1"/>
</dbReference>
<sequence length="612" mass="70049">MIFEANLKILEKKFPMVWKARNAASVNRMSGIEIGVSKAGDPTLAININGKVTQVVSKYNPIDEAEQFINQLVDVDKYSNVLFYGYGMGYQVECFNQKYPNKSFSIFEPYPEIFYESLKHCSLKQSMINKLNHIYLEYTKDDLSNYLRHLVGSLEGELLLVVHPAYERLFSEMFQRFIQTYKVEISNKLENLRVNSAFEKRWIFNSLINLPVVIQTPNITVAMKERLRNKPVVLVAAGPSLDEEIENLRYIKENGLAYIISVGTAINGLLANDIFPDAACTYDPTDLNAKVFQVLVDKGITNLPLIFGTSTGFEVIQNYPGPKLHMLTSQDTISPFFLQEKQGKAIYKIADAGSVSIIALQLLKLLECNPVILVAQNFAFKKDRTYADSTLVIEDFTQLKPIKVESVTGEDVYTNEDWNRMRKQMEIITGDNKHLEVINTTSGGAKIANTEYISLKEVIQERLSGVVVEEGWYATNESSYDLTDLDVKMKRMALSCRTLLKNIDDIVEMLKKLERAIARRDLPKMNELFPKLDKDMNKVSKNDFFNILVLPMNRVKYEFFMKKIDEIRKELNVLIKAKLILTEFGDFLYRTQHDALVLQPIYKATFDSMGTR</sequence>
<protein>
    <recommendedName>
        <fullName evidence="1">6-hydroxymethylpterin diphosphokinase MptE-like domain-containing protein</fullName>
    </recommendedName>
</protein>
<accession>A0ABN8GR09</accession>
<reference evidence="2" key="1">
    <citation type="submission" date="2022-01" db="EMBL/GenBank/DDBJ databases">
        <authorList>
            <person name="Criscuolo A."/>
        </authorList>
    </citation>
    <scope>NUCLEOTIDE SEQUENCE</scope>
    <source>
        <strain evidence="2">CIP111891</strain>
    </source>
</reference>
<evidence type="ECO:0000313" key="3">
    <source>
        <dbReference type="Proteomes" id="UP000838821"/>
    </source>
</evidence>
<evidence type="ECO:0000259" key="1">
    <source>
        <dbReference type="Pfam" id="PF01973"/>
    </source>
</evidence>
<dbReference type="Pfam" id="PF01973">
    <property type="entry name" value="MptE-like"/>
    <property type="match status" value="1"/>
</dbReference>
<dbReference type="InterPro" id="IPR002826">
    <property type="entry name" value="MptE-like"/>
</dbReference>